<reference key="2">
    <citation type="submission" date="2011-08" db="EMBL/GenBank/DDBJ databases">
        <title>Genome sequence of Naumovozyma castellii.</title>
        <authorList>
            <person name="Gordon J.L."/>
            <person name="Armisen D."/>
            <person name="Proux-Wera E."/>
            <person name="OhEigeartaigh S.S."/>
            <person name="Byrne K.P."/>
            <person name="Wolfe K.H."/>
        </authorList>
    </citation>
    <scope>NUCLEOTIDE SEQUENCE</scope>
    <source>
        <strain>Type strain:CBS 4309</strain>
    </source>
</reference>
<accession>G0VCQ7</accession>
<dbReference type="InterPro" id="IPR019458">
    <property type="entry name" value="Est1-like_N"/>
</dbReference>
<feature type="region of interest" description="Disordered" evidence="1">
    <location>
        <begin position="722"/>
        <end position="767"/>
    </location>
</feature>
<dbReference type="RefSeq" id="XP_003675633.1">
    <property type="nucleotide sequence ID" value="XM_003675585.1"/>
</dbReference>
<protein>
    <submittedName>
        <fullName evidence="4">Uncharacterized protein</fullName>
    </submittedName>
</protein>
<evidence type="ECO:0000256" key="1">
    <source>
        <dbReference type="SAM" id="MobiDB-lite"/>
    </source>
</evidence>
<feature type="domain" description="DNA/RNA-binding" evidence="2">
    <location>
        <begin position="213"/>
        <end position="505"/>
    </location>
</feature>
<dbReference type="Proteomes" id="UP000001640">
    <property type="component" value="Chromosome 3"/>
</dbReference>
<feature type="compositionally biased region" description="Polar residues" evidence="1">
    <location>
        <begin position="738"/>
        <end position="767"/>
    </location>
</feature>
<dbReference type="STRING" id="1064592.G0VCQ7"/>
<dbReference type="EMBL" id="HE576754">
    <property type="protein sequence ID" value="CCC69267.1"/>
    <property type="molecule type" value="Genomic_DNA"/>
</dbReference>
<dbReference type="GeneID" id="96902850"/>
<evidence type="ECO:0000259" key="3">
    <source>
        <dbReference type="Pfam" id="PF10374"/>
    </source>
</evidence>
<dbReference type="AlphaFoldDB" id="G0VCQ7"/>
<gene>
    <name evidence="4" type="primary">NCAS0C02770</name>
    <name evidence="4" type="ordered locus">NCAS_0C02770</name>
</gene>
<dbReference type="OMA" id="EFSCVNF"/>
<dbReference type="eggNOG" id="KOG2162">
    <property type="taxonomic scope" value="Eukaryota"/>
</dbReference>
<feature type="domain" description="Telomerase activating protein Est1-like N-terminal" evidence="3">
    <location>
        <begin position="71"/>
        <end position="199"/>
    </location>
</feature>
<name>G0VCQ7_NAUCA</name>
<dbReference type="Pfam" id="PF10374">
    <property type="entry name" value="EST1"/>
    <property type="match status" value="1"/>
</dbReference>
<evidence type="ECO:0000313" key="5">
    <source>
        <dbReference type="Proteomes" id="UP000001640"/>
    </source>
</evidence>
<organism evidence="4 5">
    <name type="scientific">Naumovozyma castellii</name>
    <name type="common">Yeast</name>
    <name type="synonym">Saccharomyces castellii</name>
    <dbReference type="NCBI Taxonomy" id="27288"/>
    <lineage>
        <taxon>Eukaryota</taxon>
        <taxon>Fungi</taxon>
        <taxon>Dikarya</taxon>
        <taxon>Ascomycota</taxon>
        <taxon>Saccharomycotina</taxon>
        <taxon>Saccharomycetes</taxon>
        <taxon>Saccharomycetales</taxon>
        <taxon>Saccharomycetaceae</taxon>
        <taxon>Naumovozyma</taxon>
    </lineage>
</organism>
<reference evidence="4 5" key="1">
    <citation type="journal article" date="2011" name="Proc. Natl. Acad. Sci. U.S.A.">
        <title>Evolutionary erosion of yeast sex chromosomes by mating-type switching accidents.</title>
        <authorList>
            <person name="Gordon J.L."/>
            <person name="Armisen D."/>
            <person name="Proux-Wera E."/>
            <person name="Oheigeartaigh S.S."/>
            <person name="Byrne K.P."/>
            <person name="Wolfe K.H."/>
        </authorList>
    </citation>
    <scope>NUCLEOTIDE SEQUENCE [LARGE SCALE GENOMIC DNA]</scope>
    <source>
        <strain evidence="5">ATCC 76901 / BCRC 22586 / CBS 4309 / NBRC 1992 / NRRL Y-12630</strain>
    </source>
</reference>
<dbReference type="Gene3D" id="1.25.40.10">
    <property type="entry name" value="Tetratricopeptide repeat domain"/>
    <property type="match status" value="1"/>
</dbReference>
<dbReference type="KEGG" id="ncs:NCAS_0C02770"/>
<dbReference type="InParanoid" id="G0VCQ7"/>
<dbReference type="SUPFAM" id="SSF48452">
    <property type="entry name" value="TPR-like"/>
    <property type="match status" value="1"/>
</dbReference>
<dbReference type="InterPro" id="IPR018834">
    <property type="entry name" value="DNA/RNA-bd_Est1-type"/>
</dbReference>
<dbReference type="HOGENOM" id="CLU_364113_0_0_1"/>
<dbReference type="Pfam" id="PF10373">
    <property type="entry name" value="EST1_DNA_bind"/>
    <property type="match status" value="1"/>
</dbReference>
<keyword evidence="5" id="KW-1185">Reference proteome</keyword>
<sequence length="767" mass="88784">MNSNSKYNDITKGVNSLLQGLRVQLDDILITYQVTALQRFLVKLTAQTKNLFVELFQGQKGQIQHEDIIFIFDELWGLILEPIWQWFSKWRDMLFFQGKIDKTKYVQFGRMKRSLRRSFKLIHRFYYWIIEYIVSRYDTRLIIPKIVVSQLNLSPTASSTPVKLEKIEQSGNITVLIVTTFHCSLNYLGLTHYHMSLIEKTSNVYLKDDFKKSERYIDLAITLLPSMGVSYANKAMVSLRYNDFTSTIFEAIRGSLIRLPDLNYCTKIYADLILSYDTATNKQYNRLFLETSRNTSENSPDQQQRKILRSYFLAILGSYLAPDIWSDEANPEYLKNNFKISQIETYFFDSLATSTTFADLDIIFKYLIIIIGSTHLQLFYHNGDFGTITHLKELSKQELSFLKFTFKFITMLLKNVILGKWEKYFKEYQYLAMVRVINCWIKSNIAILKFAHRDESFCQAMAELLNDIFESKYSNHLYKISKRPTRAGYFFQEDILLKEFSCVNFALTDFNDVELFRMPDLLNRIVWPPVGYRNENVEKSGNEVENMWRLEVVVVSGMKFLKNGPSGIRWNEAVAQYQWSKEEMSNAHDPISLLKLGKIMEDKTLKNQGTSRSHKSTRGLSISKPKLNSFSILEAPTKKNEEDCNELVDSDEDDMQTYEDTSEIVDLTIDEVVDLTVDEVVDLTQDDDISGCKNDNLVDTSEILKNFNQPDHFMANISIQVPQTPSEDVPSGEEQPFETGSQKGAVNEPLTTSSQSQCTSNLTVVES</sequence>
<proteinExistence type="predicted"/>
<dbReference type="InterPro" id="IPR011990">
    <property type="entry name" value="TPR-like_helical_dom_sf"/>
</dbReference>
<evidence type="ECO:0000259" key="2">
    <source>
        <dbReference type="Pfam" id="PF10373"/>
    </source>
</evidence>
<dbReference type="OrthoDB" id="69928at2759"/>
<evidence type="ECO:0000313" key="4">
    <source>
        <dbReference type="EMBL" id="CCC69267.1"/>
    </source>
</evidence>